<keyword evidence="1" id="KW-0472">Membrane</keyword>
<keyword evidence="1" id="KW-1133">Transmembrane helix</keyword>
<dbReference type="AlphaFoldDB" id="A0A9D1SRB0"/>
<feature type="transmembrane region" description="Helical" evidence="1">
    <location>
        <begin position="7"/>
        <end position="30"/>
    </location>
</feature>
<evidence type="ECO:0000313" key="2">
    <source>
        <dbReference type="EMBL" id="HIU92858.1"/>
    </source>
</evidence>
<comment type="caution">
    <text evidence="2">The sequence shown here is derived from an EMBL/GenBank/DDBJ whole genome shotgun (WGS) entry which is preliminary data.</text>
</comment>
<name>A0A9D1SRB0_9CLOT</name>
<evidence type="ECO:0000256" key="1">
    <source>
        <dbReference type="SAM" id="Phobius"/>
    </source>
</evidence>
<organism evidence="2 3">
    <name type="scientific">Candidatus Limenecus avicola</name>
    <dbReference type="NCBI Taxonomy" id="2840847"/>
    <lineage>
        <taxon>Bacteria</taxon>
        <taxon>Bacillati</taxon>
        <taxon>Bacillota</taxon>
        <taxon>Clostridia</taxon>
        <taxon>Eubacteriales</taxon>
        <taxon>Clostridiaceae</taxon>
        <taxon>Clostridiaceae incertae sedis</taxon>
        <taxon>Candidatus Limenecus</taxon>
    </lineage>
</organism>
<accession>A0A9D1SRB0</accession>
<dbReference type="EMBL" id="DVOD01000051">
    <property type="protein sequence ID" value="HIU92858.1"/>
    <property type="molecule type" value="Genomic_DNA"/>
</dbReference>
<evidence type="ECO:0000313" key="3">
    <source>
        <dbReference type="Proteomes" id="UP000886748"/>
    </source>
</evidence>
<feature type="non-terminal residue" evidence="2">
    <location>
        <position position="99"/>
    </location>
</feature>
<dbReference type="Proteomes" id="UP000886748">
    <property type="component" value="Unassembled WGS sequence"/>
</dbReference>
<protein>
    <submittedName>
        <fullName evidence="2">Uncharacterized protein</fullName>
    </submittedName>
</protein>
<proteinExistence type="predicted"/>
<keyword evidence="1" id="KW-0812">Transmembrane</keyword>
<reference evidence="2" key="1">
    <citation type="submission" date="2020-10" db="EMBL/GenBank/DDBJ databases">
        <authorList>
            <person name="Gilroy R."/>
        </authorList>
    </citation>
    <scope>NUCLEOTIDE SEQUENCE</scope>
    <source>
        <strain evidence="2">CHK154-7741</strain>
    </source>
</reference>
<reference evidence="2" key="2">
    <citation type="journal article" date="2021" name="PeerJ">
        <title>Extensive microbial diversity within the chicken gut microbiome revealed by metagenomics and culture.</title>
        <authorList>
            <person name="Gilroy R."/>
            <person name="Ravi A."/>
            <person name="Getino M."/>
            <person name="Pursley I."/>
            <person name="Horton D.L."/>
            <person name="Alikhan N.F."/>
            <person name="Baker D."/>
            <person name="Gharbi K."/>
            <person name="Hall N."/>
            <person name="Watson M."/>
            <person name="Adriaenssens E.M."/>
            <person name="Foster-Nyarko E."/>
            <person name="Jarju S."/>
            <person name="Secka A."/>
            <person name="Antonio M."/>
            <person name="Oren A."/>
            <person name="Chaudhuri R.R."/>
            <person name="La Ragione R."/>
            <person name="Hildebrand F."/>
            <person name="Pallen M.J."/>
        </authorList>
    </citation>
    <scope>NUCLEOTIDE SEQUENCE</scope>
    <source>
        <strain evidence="2">CHK154-7741</strain>
    </source>
</reference>
<sequence>MNILKKTAIFIIACLVILYTGLYLGLPYVINSKDYSKILTDTVKKETGLIIVIHKYKLGVAPTLDVSLKADEIQAFYPDKKQFLDIKKAEVKVSVFNLL</sequence>
<gene>
    <name evidence="2" type="ORF">IAD26_06975</name>
</gene>